<evidence type="ECO:0000313" key="2">
    <source>
        <dbReference type="Proteomes" id="UP001444071"/>
    </source>
</evidence>
<dbReference type="Proteomes" id="UP001444071">
    <property type="component" value="Unassembled WGS sequence"/>
</dbReference>
<dbReference type="EMBL" id="JAHRIM010010140">
    <property type="protein sequence ID" value="MEQ2260079.1"/>
    <property type="molecule type" value="Genomic_DNA"/>
</dbReference>
<accession>A0ABV0VSK6</accession>
<sequence length="124" mass="14437">MFRLNPAAEVTHQWLRQTADKPLKQCSDRGEMLVFAMTTRDSCSAFGTKKCSTVHETGTLKHLKSSGRLKHRAMMTLALPYLFLHTAVQLARRGFYSFPWLTRQTYFVRKYFWSPQNGLVWCES</sequence>
<protein>
    <submittedName>
        <fullName evidence="1">Uncharacterized protein</fullName>
    </submittedName>
</protein>
<keyword evidence="2" id="KW-1185">Reference proteome</keyword>
<proteinExistence type="predicted"/>
<reference evidence="1 2" key="1">
    <citation type="submission" date="2021-06" db="EMBL/GenBank/DDBJ databases">
        <authorList>
            <person name="Palmer J.M."/>
        </authorList>
    </citation>
    <scope>NUCLEOTIDE SEQUENCE [LARGE SCALE GENOMIC DNA]</scope>
    <source>
        <strain evidence="1 2">XR_2019</strain>
        <tissue evidence="1">Muscle</tissue>
    </source>
</reference>
<name>A0ABV0VSK6_9TELE</name>
<gene>
    <name evidence="1" type="ORF">XENORESO_001731</name>
</gene>
<organism evidence="1 2">
    <name type="scientific">Xenotaenia resolanae</name>
    <dbReference type="NCBI Taxonomy" id="208358"/>
    <lineage>
        <taxon>Eukaryota</taxon>
        <taxon>Metazoa</taxon>
        <taxon>Chordata</taxon>
        <taxon>Craniata</taxon>
        <taxon>Vertebrata</taxon>
        <taxon>Euteleostomi</taxon>
        <taxon>Actinopterygii</taxon>
        <taxon>Neopterygii</taxon>
        <taxon>Teleostei</taxon>
        <taxon>Neoteleostei</taxon>
        <taxon>Acanthomorphata</taxon>
        <taxon>Ovalentaria</taxon>
        <taxon>Atherinomorphae</taxon>
        <taxon>Cyprinodontiformes</taxon>
        <taxon>Goodeidae</taxon>
        <taxon>Xenotaenia</taxon>
    </lineage>
</organism>
<comment type="caution">
    <text evidence="1">The sequence shown here is derived from an EMBL/GenBank/DDBJ whole genome shotgun (WGS) entry which is preliminary data.</text>
</comment>
<evidence type="ECO:0000313" key="1">
    <source>
        <dbReference type="EMBL" id="MEQ2260079.1"/>
    </source>
</evidence>